<evidence type="ECO:0000313" key="1">
    <source>
        <dbReference type="EMBL" id="CEN47756.1"/>
    </source>
</evidence>
<dbReference type="EMBL" id="CDOK01000059">
    <property type="protein sequence ID" value="CEN47756.1"/>
    <property type="molecule type" value="Genomic_DNA"/>
</dbReference>
<dbReference type="RefSeq" id="WP_041985024.1">
    <property type="nucleotide sequence ID" value="NZ_JBJGWR010000013.1"/>
</dbReference>
<name>A0A0B7I752_9FLAO</name>
<dbReference type="Proteomes" id="UP000039370">
    <property type="component" value="Unassembled WGS sequence"/>
</dbReference>
<accession>A0A0B7I752</accession>
<dbReference type="AlphaFoldDB" id="A0A0B7I752"/>
<sequence length="200" mass="24071">MEKGKVVITMLLLLVFKFSFAQIATNHLFIIIDNKDGVQKTESRKIRSNDEGTKFHIKKITHYKEHQEIDLIYENGEVSKIYEYFYVNEPENWQISFRFRNHFNGNIINNFILMLPKERFEEIARERYYANYLETLWSKIDLNTIGPFYRKYEYYDKSASYAKGVYRSNVFIVFTSDLEKDYIPCYEVDVLISTIEEYCD</sequence>
<organism evidence="1 2">
    <name type="scientific">Capnocytophaga canimorsus</name>
    <dbReference type="NCBI Taxonomy" id="28188"/>
    <lineage>
        <taxon>Bacteria</taxon>
        <taxon>Pseudomonadati</taxon>
        <taxon>Bacteroidota</taxon>
        <taxon>Flavobacteriia</taxon>
        <taxon>Flavobacteriales</taxon>
        <taxon>Flavobacteriaceae</taxon>
        <taxon>Capnocytophaga</taxon>
    </lineage>
</organism>
<gene>
    <name evidence="1" type="ORF">CCAN11_1510008</name>
</gene>
<reference evidence="2" key="1">
    <citation type="submission" date="2015-01" db="EMBL/GenBank/DDBJ databases">
        <authorList>
            <person name="MANFREDI Pablo"/>
        </authorList>
    </citation>
    <scope>NUCLEOTIDE SEQUENCE [LARGE SCALE GENOMIC DNA]</scope>
    <source>
        <strain evidence="2">Cc11</strain>
    </source>
</reference>
<proteinExistence type="predicted"/>
<protein>
    <submittedName>
        <fullName evidence="1">Uncharacterized protein</fullName>
    </submittedName>
</protein>
<evidence type="ECO:0000313" key="2">
    <source>
        <dbReference type="Proteomes" id="UP000039370"/>
    </source>
</evidence>